<dbReference type="SUPFAM" id="SSF51556">
    <property type="entry name" value="Metallo-dependent hydrolases"/>
    <property type="match status" value="1"/>
</dbReference>
<evidence type="ECO:0000256" key="8">
    <source>
        <dbReference type="RuleBase" id="RU366009"/>
    </source>
</evidence>
<comment type="caution">
    <text evidence="10">The sequence shown here is derived from an EMBL/GenBank/DDBJ whole genome shotgun (WGS) entry which is preliminary data.</text>
</comment>
<dbReference type="InterPro" id="IPR032466">
    <property type="entry name" value="Metal_Hydrolase"/>
</dbReference>
<dbReference type="AlphaFoldDB" id="A0A3A4BVB2"/>
<accession>A0A3A4BVB2</accession>
<dbReference type="EC" id="3.5.4.3" evidence="3 7"/>
<evidence type="ECO:0000256" key="1">
    <source>
        <dbReference type="ARBA" id="ARBA00004984"/>
    </source>
</evidence>
<evidence type="ECO:0000259" key="9">
    <source>
        <dbReference type="Pfam" id="PF01979"/>
    </source>
</evidence>
<dbReference type="Gene3D" id="3.20.20.140">
    <property type="entry name" value="Metal-dependent hydrolases"/>
    <property type="match status" value="1"/>
</dbReference>
<dbReference type="PANTHER" id="PTHR11271">
    <property type="entry name" value="GUANINE DEAMINASE"/>
    <property type="match status" value="1"/>
</dbReference>
<dbReference type="GO" id="GO:0008892">
    <property type="term" value="F:guanine deaminase activity"/>
    <property type="evidence" value="ECO:0007669"/>
    <property type="project" value="UniProtKB-UniRule"/>
</dbReference>
<dbReference type="UniPathway" id="UPA00603">
    <property type="reaction ID" value="UER00660"/>
</dbReference>
<dbReference type="Proteomes" id="UP000265768">
    <property type="component" value="Unassembled WGS sequence"/>
</dbReference>
<evidence type="ECO:0000256" key="2">
    <source>
        <dbReference type="ARBA" id="ARBA00006745"/>
    </source>
</evidence>
<evidence type="ECO:0000256" key="4">
    <source>
        <dbReference type="ARBA" id="ARBA00022723"/>
    </source>
</evidence>
<dbReference type="InterPro" id="IPR014311">
    <property type="entry name" value="Guanine_deaminase"/>
</dbReference>
<dbReference type="InterPro" id="IPR006680">
    <property type="entry name" value="Amidohydro-rel"/>
</dbReference>
<dbReference type="GO" id="GO:0006147">
    <property type="term" value="P:guanine catabolic process"/>
    <property type="evidence" value="ECO:0007669"/>
    <property type="project" value="UniProtKB-UniRule"/>
</dbReference>
<reference evidence="10 11" key="1">
    <citation type="submission" date="2018-09" db="EMBL/GenBank/DDBJ databases">
        <title>YIM 75507 draft genome.</title>
        <authorList>
            <person name="Tang S."/>
            <person name="Feng Y."/>
        </authorList>
    </citation>
    <scope>NUCLEOTIDE SEQUENCE [LARGE SCALE GENOMIC DNA]</scope>
    <source>
        <strain evidence="10 11">YIM 75507</strain>
    </source>
</reference>
<keyword evidence="4 8" id="KW-0479">Metal-binding</keyword>
<feature type="domain" description="Amidohydrolase-related" evidence="9">
    <location>
        <begin position="116"/>
        <end position="528"/>
    </location>
</feature>
<proteinExistence type="inferred from homology"/>
<name>A0A3A4BVB2_9ACTN</name>
<comment type="pathway">
    <text evidence="1 8">Purine metabolism; guanine degradation; xanthine from guanine: step 1/1.</text>
</comment>
<dbReference type="NCBIfam" id="NF006679">
    <property type="entry name" value="PRK09228.1"/>
    <property type="match status" value="1"/>
</dbReference>
<keyword evidence="11" id="KW-1185">Reference proteome</keyword>
<comment type="function">
    <text evidence="8">Catalyzes the hydrolytic deamination of guanine, producing xanthine and ammonia.</text>
</comment>
<dbReference type="InterPro" id="IPR051607">
    <property type="entry name" value="Metallo-dep_hydrolases"/>
</dbReference>
<dbReference type="Pfam" id="PF01979">
    <property type="entry name" value="Amidohydro_1"/>
    <property type="match status" value="1"/>
</dbReference>
<dbReference type="PANTHER" id="PTHR11271:SF6">
    <property type="entry name" value="GUANINE DEAMINASE"/>
    <property type="match status" value="1"/>
</dbReference>
<dbReference type="EMBL" id="QZEY01000001">
    <property type="protein sequence ID" value="RJL35528.1"/>
    <property type="molecule type" value="Genomic_DNA"/>
</dbReference>
<keyword evidence="5 8" id="KW-0378">Hydrolase</keyword>
<dbReference type="GO" id="GO:0005829">
    <property type="term" value="C:cytosol"/>
    <property type="evidence" value="ECO:0007669"/>
    <property type="project" value="TreeGrafter"/>
</dbReference>
<dbReference type="GO" id="GO:0008270">
    <property type="term" value="F:zinc ion binding"/>
    <property type="evidence" value="ECO:0007669"/>
    <property type="project" value="UniProtKB-UniRule"/>
</dbReference>
<evidence type="ECO:0000256" key="6">
    <source>
        <dbReference type="ARBA" id="ARBA00022833"/>
    </source>
</evidence>
<evidence type="ECO:0000256" key="5">
    <source>
        <dbReference type="ARBA" id="ARBA00022801"/>
    </source>
</evidence>
<sequence length="542" mass="59300">MGGFLPGGAFASGEGPRVDRRRLLLGGAGLAAGATVTAGWTGPGGGHEAAGDGPVCHRGTVLHFTGDPGDREHGNAHTHLFEDGALVVHRGHVVYAGPWESRPPAARVADHRGHLILPGFIDTHIHSGQIDAVASPGGQLLPWLKKYIYPAEMRFEDRDYAAQASWDFLNILLSAGTTTAAVHTTTYPQSTEAFFDQALRLNLRMVAGKVLMDSGGGTVPDAYLDRDWRHGQELTRDLIERYNGRRGSASDPYGSSRLCYCITPRFAPTSTLRALKAAGELYREFAGKGEPVWAQSHLAENRDEIDLVMDLFCDAFPGRRLRSYLDVYDRCGLVGPRTIWAHCVWPDHEYHPRPRKCRHRHRGPARDRQVLRARGAGVSFCPTSNLFLGSGFFRLHRTRDAGVPVGLGTDIGAGTSYSLLHTLGDAYKAVQLGNGFPDRLPEPRRHTLTALRGLYLATRGGAEALRLQDRVGSFQPGMEADFVVLDLGATPALRRRVEAAQSVHDRLFALTILGDERCTVATYVLGHPVYQRGHSPYTPFRA</sequence>
<dbReference type="NCBIfam" id="TIGR02967">
    <property type="entry name" value="guan_deamin"/>
    <property type="match status" value="1"/>
</dbReference>
<evidence type="ECO:0000256" key="3">
    <source>
        <dbReference type="ARBA" id="ARBA00012781"/>
    </source>
</evidence>
<dbReference type="Gene3D" id="2.30.40.10">
    <property type="entry name" value="Urease, subunit C, domain 1"/>
    <property type="match status" value="1"/>
</dbReference>
<dbReference type="InterPro" id="IPR011059">
    <property type="entry name" value="Metal-dep_hydrolase_composite"/>
</dbReference>
<dbReference type="OrthoDB" id="3189065at2"/>
<organism evidence="10 11">
    <name type="scientific">Bailinhaonella thermotolerans</name>
    <dbReference type="NCBI Taxonomy" id="1070861"/>
    <lineage>
        <taxon>Bacteria</taxon>
        <taxon>Bacillati</taxon>
        <taxon>Actinomycetota</taxon>
        <taxon>Actinomycetes</taxon>
        <taxon>Streptosporangiales</taxon>
        <taxon>Streptosporangiaceae</taxon>
        <taxon>Bailinhaonella</taxon>
    </lineage>
</organism>
<comment type="catalytic activity">
    <reaction evidence="8">
        <text>guanine + H2O + H(+) = xanthine + NH4(+)</text>
        <dbReference type="Rhea" id="RHEA:14665"/>
        <dbReference type="ChEBI" id="CHEBI:15377"/>
        <dbReference type="ChEBI" id="CHEBI:15378"/>
        <dbReference type="ChEBI" id="CHEBI:16235"/>
        <dbReference type="ChEBI" id="CHEBI:17712"/>
        <dbReference type="ChEBI" id="CHEBI:28938"/>
        <dbReference type="EC" id="3.5.4.3"/>
    </reaction>
</comment>
<comment type="similarity">
    <text evidence="2 8">Belongs to the metallo-dependent hydrolases superfamily. ATZ/TRZ family.</text>
</comment>
<protein>
    <recommendedName>
        <fullName evidence="3 7">Guanine deaminase</fullName>
        <shortName evidence="8">Guanase</shortName>
        <ecNumber evidence="3 7">3.5.4.3</ecNumber>
    </recommendedName>
    <alternativeName>
        <fullName evidence="8">Guanine aminohydrolase</fullName>
    </alternativeName>
</protein>
<evidence type="ECO:0000313" key="10">
    <source>
        <dbReference type="EMBL" id="RJL35528.1"/>
    </source>
</evidence>
<evidence type="ECO:0000313" key="11">
    <source>
        <dbReference type="Proteomes" id="UP000265768"/>
    </source>
</evidence>
<keyword evidence="6 8" id="KW-0862">Zinc</keyword>
<dbReference type="SUPFAM" id="SSF51338">
    <property type="entry name" value="Composite domain of metallo-dependent hydrolases"/>
    <property type="match status" value="2"/>
</dbReference>
<gene>
    <name evidence="10" type="primary">guaD</name>
    <name evidence="10" type="ORF">D5H75_01640</name>
</gene>
<comment type="cofactor">
    <cofactor evidence="8">
        <name>Zn(2+)</name>
        <dbReference type="ChEBI" id="CHEBI:29105"/>
    </cofactor>
    <text evidence="8">Binds 1 zinc ion per subunit.</text>
</comment>
<evidence type="ECO:0000256" key="7">
    <source>
        <dbReference type="NCBIfam" id="TIGR02967"/>
    </source>
</evidence>